<dbReference type="Gene3D" id="3.20.20.100">
    <property type="entry name" value="NADP-dependent oxidoreductase domain"/>
    <property type="match status" value="1"/>
</dbReference>
<dbReference type="CDD" id="cd19071">
    <property type="entry name" value="AKR_AKR1-5-like"/>
    <property type="match status" value="1"/>
</dbReference>
<dbReference type="AlphaFoldDB" id="A0AAD6TU22"/>
<dbReference type="InterPro" id="IPR023210">
    <property type="entry name" value="NADP_OxRdtase_dom"/>
</dbReference>
<reference evidence="2" key="1">
    <citation type="submission" date="2023-03" db="EMBL/GenBank/DDBJ databases">
        <title>Massive genome expansion in bonnet fungi (Mycena s.s.) driven by repeated elements and novel gene families across ecological guilds.</title>
        <authorList>
            <consortium name="Lawrence Berkeley National Laboratory"/>
            <person name="Harder C.B."/>
            <person name="Miyauchi S."/>
            <person name="Viragh M."/>
            <person name="Kuo A."/>
            <person name="Thoen E."/>
            <person name="Andreopoulos B."/>
            <person name="Lu D."/>
            <person name="Skrede I."/>
            <person name="Drula E."/>
            <person name="Henrissat B."/>
            <person name="Morin E."/>
            <person name="Kohler A."/>
            <person name="Barry K."/>
            <person name="LaButti K."/>
            <person name="Morin E."/>
            <person name="Salamov A."/>
            <person name="Lipzen A."/>
            <person name="Mereny Z."/>
            <person name="Hegedus B."/>
            <person name="Baldrian P."/>
            <person name="Stursova M."/>
            <person name="Weitz H."/>
            <person name="Taylor A."/>
            <person name="Grigoriev I.V."/>
            <person name="Nagy L.G."/>
            <person name="Martin F."/>
            <person name="Kauserud H."/>
        </authorList>
    </citation>
    <scope>NUCLEOTIDE SEQUENCE</scope>
    <source>
        <strain evidence="2">CBHHK173m</strain>
    </source>
</reference>
<evidence type="ECO:0000313" key="2">
    <source>
        <dbReference type="EMBL" id="KAJ7077324.1"/>
    </source>
</evidence>
<dbReference type="Proteomes" id="UP001222325">
    <property type="component" value="Unassembled WGS sequence"/>
</dbReference>
<feature type="domain" description="NADP-dependent oxidoreductase" evidence="1">
    <location>
        <begin position="26"/>
        <end position="275"/>
    </location>
</feature>
<dbReference type="SUPFAM" id="SSF51430">
    <property type="entry name" value="NAD(P)-linked oxidoreductase"/>
    <property type="match status" value="1"/>
</dbReference>
<dbReference type="GO" id="GO:0016491">
    <property type="term" value="F:oxidoreductase activity"/>
    <property type="evidence" value="ECO:0007669"/>
    <property type="project" value="InterPro"/>
</dbReference>
<dbReference type="EMBL" id="JARJCN010000074">
    <property type="protein sequence ID" value="KAJ7077324.1"/>
    <property type="molecule type" value="Genomic_DNA"/>
</dbReference>
<evidence type="ECO:0000259" key="1">
    <source>
        <dbReference type="Pfam" id="PF00248"/>
    </source>
</evidence>
<organism evidence="2 3">
    <name type="scientific">Mycena belliarum</name>
    <dbReference type="NCBI Taxonomy" id="1033014"/>
    <lineage>
        <taxon>Eukaryota</taxon>
        <taxon>Fungi</taxon>
        <taxon>Dikarya</taxon>
        <taxon>Basidiomycota</taxon>
        <taxon>Agaricomycotina</taxon>
        <taxon>Agaricomycetes</taxon>
        <taxon>Agaricomycetidae</taxon>
        <taxon>Agaricales</taxon>
        <taxon>Marasmiineae</taxon>
        <taxon>Mycenaceae</taxon>
        <taxon>Mycena</taxon>
    </lineage>
</organism>
<evidence type="ECO:0000313" key="3">
    <source>
        <dbReference type="Proteomes" id="UP001222325"/>
    </source>
</evidence>
<comment type="caution">
    <text evidence="2">The sequence shown here is derived from an EMBL/GenBank/DDBJ whole genome shotgun (WGS) entry which is preliminary data.</text>
</comment>
<dbReference type="Pfam" id="PF00248">
    <property type="entry name" value="Aldo_ket_red"/>
    <property type="match status" value="1"/>
</dbReference>
<name>A0AAD6TU22_9AGAR</name>
<dbReference type="PRINTS" id="PR00069">
    <property type="entry name" value="ALDKETRDTASE"/>
</dbReference>
<proteinExistence type="predicted"/>
<dbReference type="InterPro" id="IPR036812">
    <property type="entry name" value="NAD(P)_OxRdtase_dom_sf"/>
</dbReference>
<sequence length="290" mass="31616">MAGVGKLIYGTAWHVCWAIHHTRLIDPRKEQHTAALVVAAVLKGFRAIDTACQPKHYREDLVGEALLTLQTQHGINREDFFLQTKYTPIGGQTTSKPLPYDPNSSITAQINASFAVSLANLHTTYLDSYILHSPLPTPAETFEAWAALGALQDAGHVRAIGVSNVYDVDVLRSLAAVRPIQVVQNRWHERNRWDRLVCQYCKEHNIAYQSFWTLSGSPSLLATEDLVSLATASGVSPAQVLFKLAMMGGVTPLCGTTNEAHMEEGVAVPSLELKDPSGLLKSLGDIVHGA</sequence>
<dbReference type="InterPro" id="IPR020471">
    <property type="entry name" value="AKR"/>
</dbReference>
<accession>A0AAD6TU22</accession>
<dbReference type="PANTHER" id="PTHR43827">
    <property type="entry name" value="2,5-DIKETO-D-GLUCONIC ACID REDUCTASE"/>
    <property type="match status" value="1"/>
</dbReference>
<gene>
    <name evidence="2" type="ORF">B0H15DRAFT_566539</name>
</gene>
<dbReference type="PANTHER" id="PTHR43827:SF8">
    <property type="entry name" value="ALDO_KETO REDUCTASE FAMILY PROTEIN"/>
    <property type="match status" value="1"/>
</dbReference>
<keyword evidence="3" id="KW-1185">Reference proteome</keyword>
<protein>
    <submittedName>
        <fullName evidence="2">NADP-dependent oxidoreductase domain-containing protein</fullName>
    </submittedName>
</protein>